<protein>
    <submittedName>
        <fullName evidence="2">Uncharacterized protein</fullName>
    </submittedName>
</protein>
<name>A0ABR2LA67_9EUKA</name>
<gene>
    <name evidence="2" type="ORF">M9Y10_002219</name>
</gene>
<proteinExistence type="predicted"/>
<dbReference type="EMBL" id="JAPFFF010000001">
    <property type="protein sequence ID" value="KAK8899896.1"/>
    <property type="molecule type" value="Genomic_DNA"/>
</dbReference>
<keyword evidence="1" id="KW-1133">Transmembrane helix</keyword>
<organism evidence="2 3">
    <name type="scientific">Tritrichomonas musculus</name>
    <dbReference type="NCBI Taxonomy" id="1915356"/>
    <lineage>
        <taxon>Eukaryota</taxon>
        <taxon>Metamonada</taxon>
        <taxon>Parabasalia</taxon>
        <taxon>Tritrichomonadida</taxon>
        <taxon>Tritrichomonadidae</taxon>
        <taxon>Tritrichomonas</taxon>
    </lineage>
</organism>
<evidence type="ECO:0000256" key="1">
    <source>
        <dbReference type="SAM" id="Phobius"/>
    </source>
</evidence>
<feature type="transmembrane region" description="Helical" evidence="1">
    <location>
        <begin position="15"/>
        <end position="37"/>
    </location>
</feature>
<keyword evidence="3" id="KW-1185">Reference proteome</keyword>
<reference evidence="2 3" key="1">
    <citation type="submission" date="2024-04" db="EMBL/GenBank/DDBJ databases">
        <title>Tritrichomonas musculus Genome.</title>
        <authorList>
            <person name="Alves-Ferreira E."/>
            <person name="Grigg M."/>
            <person name="Lorenzi H."/>
            <person name="Galac M."/>
        </authorList>
    </citation>
    <scope>NUCLEOTIDE SEQUENCE [LARGE SCALE GENOMIC DNA]</scope>
    <source>
        <strain evidence="2 3">EAF2021</strain>
    </source>
</reference>
<comment type="caution">
    <text evidence="2">The sequence shown here is derived from an EMBL/GenBank/DDBJ whole genome shotgun (WGS) entry which is preliminary data.</text>
</comment>
<evidence type="ECO:0000313" key="3">
    <source>
        <dbReference type="Proteomes" id="UP001470230"/>
    </source>
</evidence>
<sequence>MQNKRSSLWNETVDFVKSLIAMLFFIYATIELIDYSIKIIPELKTFSINHSKIIKNINVVIPYLFGKVKKGSKLNLKKVCACATIIAGILSMNHALIIWGLLSLIKSFNESYSDKNNYGCYRVNGRSFRYRL</sequence>
<dbReference type="Proteomes" id="UP001470230">
    <property type="component" value="Unassembled WGS sequence"/>
</dbReference>
<accession>A0ABR2LA67</accession>
<feature type="transmembrane region" description="Helical" evidence="1">
    <location>
        <begin position="79"/>
        <end position="102"/>
    </location>
</feature>
<keyword evidence="1" id="KW-0472">Membrane</keyword>
<evidence type="ECO:0000313" key="2">
    <source>
        <dbReference type="EMBL" id="KAK8899896.1"/>
    </source>
</evidence>
<keyword evidence="1" id="KW-0812">Transmembrane</keyword>